<evidence type="ECO:0000256" key="10">
    <source>
        <dbReference type="SAM" id="Coils"/>
    </source>
</evidence>
<sequence length="534" mass="59287">MKRLSKGFSGLARRTRSAGVVPLCPASWAGLSASRTARFFAGQAAASGADETPMASHHTPQQPEYLFRHLDLKWMKEHADELATSIRARKIEGADIHRTVALHDRFVRLDFEIQQMRAQRNRVTDELKQLKKKMNNKSLKGGDGNDADVERLVAQGKELREQLHAAEKEVKEVEAELYREAKRIPNVCHPAVPHGSEDQARVVCHGGPAKKQHAADFGFEPVDHVTLCQRLDLANFEAGSRVAGNNFVFFRNEAALMELALVQWVMGKAAARGFTPVLTPDVVRPVTAEGCGFQPRGTGTQTYSIEGSDLCLVATSELALAGYYQMCALPPESLPVRMVAFSHCFRAEAGGTGLRDRGLYRLHQFSKVELFALTAPEQSDDVLESIVQLQQEIFTELGLHYRVLDMPTEELGAPAYRKYDIEAWMPGRGSYGEVSSASNCTDYQSRRLNICYPKDDPSGRRRDFVHTVNGTGCAVPRTILAILENHQTADGTVKVPRPLVPFMHGIDTIRPKTNPAPAPQLQHNVGHFYFHPMQ</sequence>
<feature type="binding site" evidence="8">
    <location>
        <position position="315"/>
    </location>
    <ligand>
        <name>L-serine</name>
        <dbReference type="ChEBI" id="CHEBI:33384"/>
    </ligand>
</feature>
<protein>
    <recommendedName>
        <fullName evidence="1">serine--tRNA ligase</fullName>
        <ecNumber evidence="1">6.1.1.11</ecNumber>
    </recommendedName>
    <alternativeName>
        <fullName evidence="7">Seryl-tRNA synthetase</fullName>
    </alternativeName>
</protein>
<dbReference type="InterPro" id="IPR033729">
    <property type="entry name" value="SerRS_core"/>
</dbReference>
<feature type="binding site" evidence="8">
    <location>
        <position position="369"/>
    </location>
    <ligand>
        <name>L-serine</name>
        <dbReference type="ChEBI" id="CHEBI:33384"/>
    </ligand>
</feature>
<feature type="binding site" evidence="8">
    <location>
        <position position="346"/>
    </location>
    <ligand>
        <name>L-serine</name>
        <dbReference type="ChEBI" id="CHEBI:33384"/>
    </ligand>
</feature>
<feature type="binding site" evidence="9">
    <location>
        <begin position="346"/>
        <end position="348"/>
    </location>
    <ligand>
        <name>ATP</name>
        <dbReference type="ChEBI" id="CHEBI:30616"/>
    </ligand>
</feature>
<evidence type="ECO:0000256" key="3">
    <source>
        <dbReference type="ARBA" id="ARBA00022741"/>
    </source>
</evidence>
<dbReference type="GO" id="GO:0006434">
    <property type="term" value="P:seryl-tRNA aminoacylation"/>
    <property type="evidence" value="ECO:0007669"/>
    <property type="project" value="InterPro"/>
</dbReference>
<dbReference type="STRING" id="1257118.L8GMQ3"/>
<accession>L8GMQ3</accession>
<dbReference type="VEuPathDB" id="AmoebaDB:ACA1_366450"/>
<feature type="binding site" evidence="9">
    <location>
        <begin position="433"/>
        <end position="436"/>
    </location>
    <ligand>
        <name>ATP</name>
        <dbReference type="ChEBI" id="CHEBI:30616"/>
    </ligand>
</feature>
<dbReference type="PROSITE" id="PS50862">
    <property type="entry name" value="AA_TRNA_LIGASE_II"/>
    <property type="match status" value="1"/>
</dbReference>
<gene>
    <name evidence="12" type="ORF">ACA1_366450</name>
</gene>
<dbReference type="EC" id="6.1.1.11" evidence="1"/>
<evidence type="ECO:0000313" key="12">
    <source>
        <dbReference type="EMBL" id="ELR14033.1"/>
    </source>
</evidence>
<dbReference type="Gene3D" id="3.30.930.10">
    <property type="entry name" value="Bira Bifunctional Protein, Domain 2"/>
    <property type="match status" value="1"/>
</dbReference>
<dbReference type="GO" id="GO:0004828">
    <property type="term" value="F:serine-tRNA ligase activity"/>
    <property type="evidence" value="ECO:0007669"/>
    <property type="project" value="UniProtKB-EC"/>
</dbReference>
<feature type="coiled-coil region" evidence="10">
    <location>
        <begin position="113"/>
        <end position="183"/>
    </location>
</feature>
<dbReference type="Pfam" id="PF00587">
    <property type="entry name" value="tRNA-synt_2b"/>
    <property type="match status" value="1"/>
</dbReference>
<dbReference type="PIRSF" id="PIRSF001529">
    <property type="entry name" value="Ser-tRNA-synth_IIa"/>
    <property type="match status" value="1"/>
</dbReference>
<evidence type="ECO:0000256" key="7">
    <source>
        <dbReference type="ARBA" id="ARBA00031113"/>
    </source>
</evidence>
<evidence type="ECO:0000256" key="9">
    <source>
        <dbReference type="PIRSR" id="PIRSR001529-2"/>
    </source>
</evidence>
<dbReference type="Pfam" id="PF02403">
    <property type="entry name" value="Seryl_tRNA_N"/>
    <property type="match status" value="1"/>
</dbReference>
<evidence type="ECO:0000256" key="4">
    <source>
        <dbReference type="ARBA" id="ARBA00022840"/>
    </source>
</evidence>
<dbReference type="Proteomes" id="UP000011083">
    <property type="component" value="Unassembled WGS sequence"/>
</dbReference>
<keyword evidence="13" id="KW-1185">Reference proteome</keyword>
<dbReference type="PRINTS" id="PR00981">
    <property type="entry name" value="TRNASYNTHSER"/>
</dbReference>
<dbReference type="GO" id="GO:0005524">
    <property type="term" value="F:ATP binding"/>
    <property type="evidence" value="ECO:0007669"/>
    <property type="project" value="UniProtKB-KW"/>
</dbReference>
<dbReference type="Gene3D" id="1.10.287.40">
    <property type="entry name" value="Serine-tRNA synthetase, tRNA binding domain"/>
    <property type="match status" value="1"/>
</dbReference>
<dbReference type="SUPFAM" id="SSF55681">
    <property type="entry name" value="Class II aaRS and biotin synthetases"/>
    <property type="match status" value="1"/>
</dbReference>
<dbReference type="InterPro" id="IPR010978">
    <property type="entry name" value="tRNA-bd_arm"/>
</dbReference>
<dbReference type="RefSeq" id="XP_004336046.1">
    <property type="nucleotide sequence ID" value="XM_004335998.1"/>
</dbReference>
<keyword evidence="4 9" id="KW-0067">ATP-binding</keyword>
<dbReference type="EMBL" id="KB008073">
    <property type="protein sequence ID" value="ELR14033.1"/>
    <property type="molecule type" value="Genomic_DNA"/>
</dbReference>
<dbReference type="InterPro" id="IPR002314">
    <property type="entry name" value="aa-tRNA-synt_IIb"/>
</dbReference>
<keyword evidence="2 12" id="KW-0436">Ligase</keyword>
<proteinExistence type="predicted"/>
<evidence type="ECO:0000256" key="6">
    <source>
        <dbReference type="ARBA" id="ARBA00023146"/>
    </source>
</evidence>
<reference evidence="12 13" key="1">
    <citation type="journal article" date="2013" name="Genome Biol.">
        <title>Genome of Acanthamoeba castellanii highlights extensive lateral gene transfer and early evolution of tyrosine kinase signaling.</title>
        <authorList>
            <person name="Clarke M."/>
            <person name="Lohan A.J."/>
            <person name="Liu B."/>
            <person name="Lagkouvardos I."/>
            <person name="Roy S."/>
            <person name="Zafar N."/>
            <person name="Bertelli C."/>
            <person name="Schilde C."/>
            <person name="Kianianmomeni A."/>
            <person name="Burglin T.R."/>
            <person name="Frech C."/>
            <person name="Turcotte B."/>
            <person name="Kopec K.O."/>
            <person name="Synnott J.M."/>
            <person name="Choo C."/>
            <person name="Paponov I."/>
            <person name="Finkler A."/>
            <person name="Soon Heng Tan C."/>
            <person name="Hutchins A.P."/>
            <person name="Weinmeier T."/>
            <person name="Rattei T."/>
            <person name="Chu J.S."/>
            <person name="Gimenez G."/>
            <person name="Irimia M."/>
            <person name="Rigden D.J."/>
            <person name="Fitzpatrick D.A."/>
            <person name="Lorenzo-Morales J."/>
            <person name="Bateman A."/>
            <person name="Chiu C.H."/>
            <person name="Tang P."/>
            <person name="Hegemann P."/>
            <person name="Fromm H."/>
            <person name="Raoult D."/>
            <person name="Greub G."/>
            <person name="Miranda-Saavedra D."/>
            <person name="Chen N."/>
            <person name="Nash P."/>
            <person name="Ginger M.L."/>
            <person name="Horn M."/>
            <person name="Schaap P."/>
            <person name="Caler L."/>
            <person name="Loftus B."/>
        </authorList>
    </citation>
    <scope>NUCLEOTIDE SEQUENCE [LARGE SCALE GENOMIC DNA]</scope>
    <source>
        <strain evidence="12 13">Neff</strain>
    </source>
</reference>
<dbReference type="AlphaFoldDB" id="L8GMQ3"/>
<evidence type="ECO:0000256" key="5">
    <source>
        <dbReference type="ARBA" id="ARBA00022917"/>
    </source>
</evidence>
<dbReference type="InterPro" id="IPR045864">
    <property type="entry name" value="aa-tRNA-synth_II/BPL/LPL"/>
</dbReference>
<dbReference type="InterPro" id="IPR015866">
    <property type="entry name" value="Ser-tRNA-synth_1_N"/>
</dbReference>
<dbReference type="SUPFAM" id="SSF46589">
    <property type="entry name" value="tRNA-binding arm"/>
    <property type="match status" value="1"/>
</dbReference>
<dbReference type="InterPro" id="IPR006195">
    <property type="entry name" value="aa-tRNA-synth_II"/>
</dbReference>
<keyword evidence="10" id="KW-0175">Coiled coil</keyword>
<dbReference type="PANTHER" id="PTHR11778">
    <property type="entry name" value="SERYL-TRNA SYNTHETASE"/>
    <property type="match status" value="1"/>
</dbReference>
<organism evidence="12 13">
    <name type="scientific">Acanthamoeba castellanii (strain ATCC 30010 / Neff)</name>
    <dbReference type="NCBI Taxonomy" id="1257118"/>
    <lineage>
        <taxon>Eukaryota</taxon>
        <taxon>Amoebozoa</taxon>
        <taxon>Discosea</taxon>
        <taxon>Longamoebia</taxon>
        <taxon>Centramoebida</taxon>
        <taxon>Acanthamoebidae</taxon>
        <taxon>Acanthamoeba</taxon>
    </lineage>
</organism>
<feature type="domain" description="Aminoacyl-transfer RNA synthetases class-II family profile" evidence="11">
    <location>
        <begin position="223"/>
        <end position="496"/>
    </location>
</feature>
<dbReference type="OrthoDB" id="10264585at2759"/>
<keyword evidence="6" id="KW-0030">Aminoacyl-tRNA synthetase</keyword>
<dbReference type="NCBIfam" id="TIGR00414">
    <property type="entry name" value="serS"/>
    <property type="match status" value="1"/>
</dbReference>
<dbReference type="GeneID" id="14914512"/>
<keyword evidence="5" id="KW-0648">Protein biosynthesis</keyword>
<dbReference type="OMA" id="EQNCIDR"/>
<dbReference type="InterPro" id="IPR002317">
    <property type="entry name" value="Ser-tRNA-ligase_type_1"/>
</dbReference>
<evidence type="ECO:0000313" key="13">
    <source>
        <dbReference type="Proteomes" id="UP000011083"/>
    </source>
</evidence>
<feature type="site" description="Important for serine binding" evidence="8">
    <location>
        <position position="471"/>
    </location>
</feature>
<evidence type="ECO:0000256" key="1">
    <source>
        <dbReference type="ARBA" id="ARBA00012840"/>
    </source>
</evidence>
<dbReference type="InterPro" id="IPR042103">
    <property type="entry name" value="SerRS_1_N_sf"/>
</dbReference>
<evidence type="ECO:0000256" key="8">
    <source>
        <dbReference type="PIRSR" id="PIRSR001529-1"/>
    </source>
</evidence>
<name>L8GMQ3_ACACF</name>
<evidence type="ECO:0000259" key="11">
    <source>
        <dbReference type="PROSITE" id="PS50862"/>
    </source>
</evidence>
<keyword evidence="3" id="KW-0547">Nucleotide-binding</keyword>
<dbReference type="KEGG" id="acan:ACA1_366450"/>
<feature type="binding site" evidence="8">
    <location>
        <position position="469"/>
    </location>
    <ligand>
        <name>L-serine</name>
        <dbReference type="ChEBI" id="CHEBI:33384"/>
    </ligand>
</feature>
<dbReference type="CDD" id="cd00770">
    <property type="entry name" value="SerRS_core"/>
    <property type="match status" value="1"/>
</dbReference>
<evidence type="ECO:0000256" key="2">
    <source>
        <dbReference type="ARBA" id="ARBA00022598"/>
    </source>
</evidence>